<dbReference type="InterPro" id="IPR012914">
    <property type="entry name" value="PucR_dom"/>
</dbReference>
<dbReference type="RefSeq" id="WP_266063861.1">
    <property type="nucleotide sequence ID" value="NZ_JAPKFM010000045.1"/>
</dbReference>
<evidence type="ECO:0000259" key="2">
    <source>
        <dbReference type="Pfam" id="PF13556"/>
    </source>
</evidence>
<dbReference type="Pfam" id="PF07905">
    <property type="entry name" value="PucR"/>
    <property type="match status" value="1"/>
</dbReference>
<keyword evidence="4" id="KW-1185">Reference proteome</keyword>
<dbReference type="InterPro" id="IPR025736">
    <property type="entry name" value="PucR_C-HTH_dom"/>
</dbReference>
<dbReference type="Gene3D" id="1.10.10.2840">
    <property type="entry name" value="PucR C-terminal helix-turn-helix domain"/>
    <property type="match status" value="1"/>
</dbReference>
<proteinExistence type="predicted"/>
<dbReference type="Pfam" id="PF13556">
    <property type="entry name" value="HTH_30"/>
    <property type="match status" value="1"/>
</dbReference>
<dbReference type="AlphaFoldDB" id="A0A9X3I806"/>
<feature type="domain" description="Purine catabolism PurC-like" evidence="1">
    <location>
        <begin position="14"/>
        <end position="133"/>
    </location>
</feature>
<accession>A0A9X3I806</accession>
<gene>
    <name evidence="3" type="ORF">OSB52_24095</name>
</gene>
<dbReference type="PANTHER" id="PTHR33744">
    <property type="entry name" value="CARBOHYDRATE DIACID REGULATOR"/>
    <property type="match status" value="1"/>
</dbReference>
<feature type="domain" description="PucR C-terminal helix-turn-helix" evidence="2">
    <location>
        <begin position="449"/>
        <end position="505"/>
    </location>
</feature>
<sequence>MAASPVSLCLRDVLEHHLDGADPHVLTAHDRLDRPVAWVHSSEIFEIGPLLSGGELLLTTGLGLAGLDAGTRRHYVRDLAERGVAGLAFEIGRTFDAIPDQMVREGSACRLPIIELRRVQPFIEVCRRANTAIVSAEVDDLRLRTRLDAALHAELTSSGGVAGMLGHLADAIGSPIVLIGSQGALLAAHGVDDDRAAWRIVDGAPASVTITVRGREIGRLVAGGSHRSGSRAEALLDLAAGPLAAALTRAGTRGSAVGARLVEEIVDGRPIRRADLLARLVSSGVGVRDSSLVVPVAAEAPDPRMAESALARTGGALGGLVQATVDATVYGLIVVPSAPDPVGQTARALEKAGSAATRSTFVVGEATGFDDSAPGAGLSNALTVSLRRCGERIALADTLRRDAPARRVFTGRELLADAAAHTIGAEVRAELTALLAPLVTHDRHHGGPLVTTLDTHLRHGCSATRSAQILHIGRQSMYQRLDRIRAVLGFDPTEPDVAASMLLAIGVHRADR</sequence>
<evidence type="ECO:0000259" key="1">
    <source>
        <dbReference type="Pfam" id="PF07905"/>
    </source>
</evidence>
<name>A0A9X3I806_9ACTN</name>
<evidence type="ECO:0000313" key="3">
    <source>
        <dbReference type="EMBL" id="MCX2967154.1"/>
    </source>
</evidence>
<dbReference type="InterPro" id="IPR042070">
    <property type="entry name" value="PucR_C-HTH_sf"/>
</dbReference>
<evidence type="ECO:0000313" key="4">
    <source>
        <dbReference type="Proteomes" id="UP001143347"/>
    </source>
</evidence>
<dbReference type="Proteomes" id="UP001143347">
    <property type="component" value="Unassembled WGS sequence"/>
</dbReference>
<dbReference type="EMBL" id="JAPKFM010000045">
    <property type="protein sequence ID" value="MCX2967154.1"/>
    <property type="molecule type" value="Genomic_DNA"/>
</dbReference>
<comment type="caution">
    <text evidence="3">The sequence shown here is derived from an EMBL/GenBank/DDBJ whole genome shotgun (WGS) entry which is preliminary data.</text>
</comment>
<dbReference type="PANTHER" id="PTHR33744:SF1">
    <property type="entry name" value="DNA-BINDING TRANSCRIPTIONAL ACTIVATOR ADER"/>
    <property type="match status" value="1"/>
</dbReference>
<protein>
    <submittedName>
        <fullName evidence="3">PucR family transcriptional regulator</fullName>
    </submittedName>
</protein>
<reference evidence="3" key="1">
    <citation type="submission" date="2022-10" db="EMBL/GenBank/DDBJ databases">
        <title>WGS of marine actinomycetes from Thailand.</title>
        <authorList>
            <person name="Thawai C."/>
        </authorList>
    </citation>
    <scope>NUCLEOTIDE SEQUENCE</scope>
    <source>
        <strain evidence="3">SW21</strain>
    </source>
</reference>
<dbReference type="InterPro" id="IPR051448">
    <property type="entry name" value="CdaR-like_regulators"/>
</dbReference>
<organism evidence="3 4">
    <name type="scientific">Gordonia aquimaris</name>
    <dbReference type="NCBI Taxonomy" id="2984863"/>
    <lineage>
        <taxon>Bacteria</taxon>
        <taxon>Bacillati</taxon>
        <taxon>Actinomycetota</taxon>
        <taxon>Actinomycetes</taxon>
        <taxon>Mycobacteriales</taxon>
        <taxon>Gordoniaceae</taxon>
        <taxon>Gordonia</taxon>
    </lineage>
</organism>